<comment type="catalytic activity">
    <reaction evidence="7">
        <text>L-serine = pyruvate + NH4(+)</text>
        <dbReference type="Rhea" id="RHEA:19169"/>
        <dbReference type="ChEBI" id="CHEBI:15361"/>
        <dbReference type="ChEBI" id="CHEBI:28938"/>
        <dbReference type="ChEBI" id="CHEBI:33384"/>
        <dbReference type="EC" id="4.3.1.17"/>
    </reaction>
</comment>
<evidence type="ECO:0000256" key="7">
    <source>
        <dbReference type="ARBA" id="ARBA00049406"/>
    </source>
</evidence>
<dbReference type="Gene3D" id="3.40.50.1100">
    <property type="match status" value="2"/>
</dbReference>
<comment type="caution">
    <text evidence="9">The sequence shown here is derived from an EMBL/GenBank/DDBJ whole genome shotgun (WGS) entry which is preliminary data.</text>
</comment>
<dbReference type="PANTHER" id="PTHR48078">
    <property type="entry name" value="THREONINE DEHYDRATASE, MITOCHONDRIAL-RELATED"/>
    <property type="match status" value="1"/>
</dbReference>
<comment type="cofactor">
    <cofactor evidence="1">
        <name>pyridoxal 5'-phosphate</name>
        <dbReference type="ChEBI" id="CHEBI:597326"/>
    </cofactor>
</comment>
<dbReference type="Proteomes" id="UP001642483">
    <property type="component" value="Unassembled WGS sequence"/>
</dbReference>
<dbReference type="Pfam" id="PF00291">
    <property type="entry name" value="PALP"/>
    <property type="match status" value="1"/>
</dbReference>
<reference evidence="9 10" key="1">
    <citation type="submission" date="2024-02" db="EMBL/GenBank/DDBJ databases">
        <authorList>
            <person name="Daric V."/>
            <person name="Darras S."/>
        </authorList>
    </citation>
    <scope>NUCLEOTIDE SEQUENCE [LARGE SCALE GENOMIC DNA]</scope>
</reference>
<keyword evidence="10" id="KW-1185">Reference proteome</keyword>
<dbReference type="EMBL" id="CAWYQH010000174">
    <property type="protein sequence ID" value="CAK8698653.1"/>
    <property type="molecule type" value="Genomic_DNA"/>
</dbReference>
<dbReference type="InterPro" id="IPR000634">
    <property type="entry name" value="Ser/Thr_deHydtase_PyrdxlP-BS"/>
</dbReference>
<dbReference type="InterPro" id="IPR050147">
    <property type="entry name" value="Ser/Thr_Dehydratase"/>
</dbReference>
<feature type="domain" description="Tryptophan synthase beta chain-like PALP" evidence="8">
    <location>
        <begin position="41"/>
        <end position="332"/>
    </location>
</feature>
<dbReference type="InterPro" id="IPR044561">
    <property type="entry name" value="ACT_ThrD-II-like"/>
</dbReference>
<dbReference type="InterPro" id="IPR001926">
    <property type="entry name" value="TrpB-like_PALP"/>
</dbReference>
<evidence type="ECO:0000256" key="1">
    <source>
        <dbReference type="ARBA" id="ARBA00001933"/>
    </source>
</evidence>
<evidence type="ECO:0000256" key="4">
    <source>
        <dbReference type="ARBA" id="ARBA00023239"/>
    </source>
</evidence>
<dbReference type="EC" id="4.3.1.17" evidence="2"/>
<sequence length="432" mass="46715">MDSFPHGDDIEEILDPFCDPDRPVVVKFERIADAYQKINKDVVRTPCTRSKLSEPLGVDLYFKKEFMQFTGSFKDRGALYSLLNLTNEQQAKGVVTTSAGNHAQALSHQGRRLGVPVTVVMPKQAPLIKVTNCRDLKANVILHGNRFDEAKLFGMAYGKHQDLLYINGYDHPDIIAGQGTAGIEILEDVPDVDYVIVPIGGGGLIAGISAAVKHLKPSVTIIGVESDKCPSWTTAMKYGRPLPCEVSRAGAADTIADGLAVMEVGCNAFATANPLIDKVVRVSEDYIGVAILKMLETEKAVVEGAGAAGLAAIISGQLPELQGKRVACLLCGGNIDPNVLVRVVDRAMMMDGRLNRFSCVISDRSGGLVKLLAILATSGASVRDISHDRMSLPAAVFKTCVTCKVETRDGKHADELREKLFQIYGEDLFWET</sequence>
<dbReference type="CDD" id="cd01562">
    <property type="entry name" value="Thr-dehyd"/>
    <property type="match status" value="1"/>
</dbReference>
<accession>A0ABP0H525</accession>
<evidence type="ECO:0000313" key="10">
    <source>
        <dbReference type="Proteomes" id="UP001642483"/>
    </source>
</evidence>
<keyword evidence="4" id="KW-0456">Lyase</keyword>
<evidence type="ECO:0000256" key="3">
    <source>
        <dbReference type="ARBA" id="ARBA00022898"/>
    </source>
</evidence>
<dbReference type="SUPFAM" id="SSF53686">
    <property type="entry name" value="Tryptophan synthase beta subunit-like PLP-dependent enzymes"/>
    <property type="match status" value="1"/>
</dbReference>
<organism evidence="9 10">
    <name type="scientific">Clavelina lepadiformis</name>
    <name type="common">Light-bulb sea squirt</name>
    <name type="synonym">Ascidia lepadiformis</name>
    <dbReference type="NCBI Taxonomy" id="159417"/>
    <lineage>
        <taxon>Eukaryota</taxon>
        <taxon>Metazoa</taxon>
        <taxon>Chordata</taxon>
        <taxon>Tunicata</taxon>
        <taxon>Ascidiacea</taxon>
        <taxon>Aplousobranchia</taxon>
        <taxon>Clavelinidae</taxon>
        <taxon>Clavelina</taxon>
    </lineage>
</organism>
<gene>
    <name evidence="9" type="ORF">CVLEPA_LOCUS32076</name>
</gene>
<name>A0ABP0H525_CLALP</name>
<protein>
    <recommendedName>
        <fullName evidence="2">L-serine ammonia-lyase</fullName>
        <ecNumber evidence="2">4.3.1.17</ecNumber>
    </recommendedName>
    <alternativeName>
        <fullName evidence="5">L-serine deaminase</fullName>
    </alternativeName>
    <alternativeName>
        <fullName evidence="6">L-threonine dehydratase</fullName>
    </alternativeName>
</protein>
<proteinExistence type="predicted"/>
<evidence type="ECO:0000259" key="8">
    <source>
        <dbReference type="Pfam" id="PF00291"/>
    </source>
</evidence>
<evidence type="ECO:0000256" key="5">
    <source>
        <dbReference type="ARBA" id="ARBA00041766"/>
    </source>
</evidence>
<evidence type="ECO:0000313" key="9">
    <source>
        <dbReference type="EMBL" id="CAK8698653.1"/>
    </source>
</evidence>
<evidence type="ECO:0000256" key="2">
    <source>
        <dbReference type="ARBA" id="ARBA00012093"/>
    </source>
</evidence>
<dbReference type="PANTHER" id="PTHR48078:SF19">
    <property type="entry name" value="ACT DOMAIN-CONTAINING PROTEIN"/>
    <property type="match status" value="1"/>
</dbReference>
<keyword evidence="3" id="KW-0663">Pyridoxal phosphate</keyword>
<dbReference type="InterPro" id="IPR036052">
    <property type="entry name" value="TrpB-like_PALP_sf"/>
</dbReference>
<dbReference type="CDD" id="cd04886">
    <property type="entry name" value="ACT_ThrD-II-like"/>
    <property type="match status" value="1"/>
</dbReference>
<evidence type="ECO:0000256" key="6">
    <source>
        <dbReference type="ARBA" id="ARBA00042605"/>
    </source>
</evidence>
<dbReference type="PROSITE" id="PS00165">
    <property type="entry name" value="DEHYDRATASE_SER_THR"/>
    <property type="match status" value="1"/>
</dbReference>